<keyword evidence="16" id="KW-1185">Reference proteome</keyword>
<keyword evidence="6" id="KW-0560">Oxidoreductase</keyword>
<proteinExistence type="inferred from homology"/>
<dbReference type="PROSITE" id="PS51257">
    <property type="entry name" value="PROKAR_LIPOPROTEIN"/>
    <property type="match status" value="1"/>
</dbReference>
<evidence type="ECO:0000313" key="16">
    <source>
        <dbReference type="Proteomes" id="UP000256970"/>
    </source>
</evidence>
<dbReference type="SUPFAM" id="SSF53223">
    <property type="entry name" value="Aminoacid dehydrogenase-like, N-terminal domain"/>
    <property type="match status" value="1"/>
</dbReference>
<dbReference type="HAMAP" id="MF_01576">
    <property type="entry name" value="THF_DHG_CYH"/>
    <property type="match status" value="1"/>
</dbReference>
<evidence type="ECO:0000256" key="8">
    <source>
        <dbReference type="ARBA" id="ARBA00036357"/>
    </source>
</evidence>
<dbReference type="PRINTS" id="PR00085">
    <property type="entry name" value="THFDHDRGNASE"/>
</dbReference>
<dbReference type="AlphaFoldDB" id="A0A383WIT8"/>
<dbReference type="PROSITE" id="PS00766">
    <property type="entry name" value="THF_DHG_CYH_1"/>
    <property type="match status" value="1"/>
</dbReference>
<evidence type="ECO:0000256" key="9">
    <source>
        <dbReference type="ARBA" id="ARBA00052194"/>
    </source>
</evidence>
<evidence type="ECO:0000256" key="11">
    <source>
        <dbReference type="ARBA" id="ARBA00061364"/>
    </source>
</evidence>
<dbReference type="FunFam" id="3.40.50.10860:FF:000001">
    <property type="entry name" value="Bifunctional protein FolD"/>
    <property type="match status" value="1"/>
</dbReference>
<evidence type="ECO:0000256" key="6">
    <source>
        <dbReference type="ARBA" id="ARBA00023002"/>
    </source>
</evidence>
<evidence type="ECO:0000256" key="5">
    <source>
        <dbReference type="ARBA" id="ARBA00022857"/>
    </source>
</evidence>
<dbReference type="EMBL" id="FNXT01001283">
    <property type="protein sequence ID" value="SZX77385.1"/>
    <property type="molecule type" value="Genomic_DNA"/>
</dbReference>
<comment type="subunit">
    <text evidence="2">Homodimer.</text>
</comment>
<evidence type="ECO:0000256" key="12">
    <source>
        <dbReference type="SAM" id="MobiDB-lite"/>
    </source>
</evidence>
<comment type="catalytic activity">
    <reaction evidence="9">
        <text>(6R)-5,10-methylene-5,6,7,8-tetrahydrofolate + NADP(+) = (6R)-5,10-methenyltetrahydrofolate + NADPH</text>
        <dbReference type="Rhea" id="RHEA:22812"/>
        <dbReference type="ChEBI" id="CHEBI:15636"/>
        <dbReference type="ChEBI" id="CHEBI:57455"/>
        <dbReference type="ChEBI" id="CHEBI:57783"/>
        <dbReference type="ChEBI" id="CHEBI:58349"/>
        <dbReference type="EC" id="1.5.1.5"/>
    </reaction>
</comment>
<evidence type="ECO:0000256" key="2">
    <source>
        <dbReference type="ARBA" id="ARBA00011738"/>
    </source>
</evidence>
<comment type="pathway">
    <text evidence="1">One-carbon metabolism; tetrahydrofolate interconversion.</text>
</comment>
<dbReference type="InterPro" id="IPR020867">
    <property type="entry name" value="THF_DH/CycHdrlase_CS"/>
</dbReference>
<dbReference type="Proteomes" id="UP000256970">
    <property type="component" value="Unassembled WGS sequence"/>
</dbReference>
<dbReference type="GO" id="GO:0035999">
    <property type="term" value="P:tetrahydrofolate interconversion"/>
    <property type="evidence" value="ECO:0007669"/>
    <property type="project" value="TreeGrafter"/>
</dbReference>
<keyword evidence="5" id="KW-0521">NADP</keyword>
<comment type="similarity">
    <text evidence="11">Belongs to the tetrahydrofolate dehydrogenase/cyclohydrolase family.</text>
</comment>
<dbReference type="FunFam" id="3.40.50.720:FF:000006">
    <property type="entry name" value="Bifunctional protein FolD"/>
    <property type="match status" value="1"/>
</dbReference>
<keyword evidence="4" id="KW-0378">Hydrolase</keyword>
<dbReference type="PROSITE" id="PS00767">
    <property type="entry name" value="THF_DHG_CYH_2"/>
    <property type="match status" value="1"/>
</dbReference>
<dbReference type="Pfam" id="PF02882">
    <property type="entry name" value="THF_DHG_CYH_C"/>
    <property type="match status" value="1"/>
</dbReference>
<evidence type="ECO:0000256" key="10">
    <source>
        <dbReference type="ARBA" id="ARBA00058319"/>
    </source>
</evidence>
<organism evidence="15 16">
    <name type="scientific">Tetradesmus obliquus</name>
    <name type="common">Green alga</name>
    <name type="synonym">Acutodesmus obliquus</name>
    <dbReference type="NCBI Taxonomy" id="3088"/>
    <lineage>
        <taxon>Eukaryota</taxon>
        <taxon>Viridiplantae</taxon>
        <taxon>Chlorophyta</taxon>
        <taxon>core chlorophytes</taxon>
        <taxon>Chlorophyceae</taxon>
        <taxon>CS clade</taxon>
        <taxon>Sphaeropleales</taxon>
        <taxon>Scenedesmaceae</taxon>
        <taxon>Tetradesmus</taxon>
    </lineage>
</organism>
<dbReference type="InterPro" id="IPR046346">
    <property type="entry name" value="Aminoacid_DH-like_N_sf"/>
</dbReference>
<evidence type="ECO:0000256" key="3">
    <source>
        <dbReference type="ARBA" id="ARBA00022563"/>
    </source>
</evidence>
<evidence type="ECO:0000313" key="15">
    <source>
        <dbReference type="EMBL" id="SZX77385.1"/>
    </source>
</evidence>
<sequence>MQVKAFVKPVSGSVFCLAASFSVSCRSCCPTSTVPASRCLSVKLSNRTPRSQQQQPGECVAHHQQTPHSTPQAAACSNSHSPTPTQRSSNKHTLMAFLQQQQQRLAAGQQRQRAAAPAVLRSSISRRTLLRPLAAAAPTKAGLIDGKKIAEDIRKEIAAEVQQLQKAAGRAPGLAVVLVGARKDSETYVRSKKKACAEVGFESFGTDLAEDVSQEELLRVVAQYNADPKVDGILVQLPLPKHINEQAVLDAISLEKDVDGFHPQNIGSLAMRGRNPTFVSCTPKGCMELLKRSGVQVAGKTAAVVGRSNIVGLPAALLLQNADATVTMVHSRTPNAEEVVRAADIVIAACGKAEMVKGDWIKPGAVVIDVGINAVDDASAKRGYRLVGDVAFAEAAAVASMITPVPGGVGPMTIAMLLQNTLEGYKRRVASR</sequence>
<dbReference type="Gene3D" id="3.40.50.10860">
    <property type="entry name" value="Leucine Dehydrogenase, chain A, domain 1"/>
    <property type="match status" value="1"/>
</dbReference>
<evidence type="ECO:0000259" key="13">
    <source>
        <dbReference type="Pfam" id="PF00763"/>
    </source>
</evidence>
<evidence type="ECO:0000256" key="7">
    <source>
        <dbReference type="ARBA" id="ARBA00023268"/>
    </source>
</evidence>
<dbReference type="PANTHER" id="PTHR48099:SF5">
    <property type="entry name" value="C-1-TETRAHYDROFOLATE SYNTHASE, CYTOPLASMIC"/>
    <property type="match status" value="1"/>
</dbReference>
<feature type="domain" description="Tetrahydrofolate dehydrogenase/cyclohydrolase catalytic" evidence="13">
    <location>
        <begin position="144"/>
        <end position="259"/>
    </location>
</feature>
<gene>
    <name evidence="15" type="ORF">BQ4739_LOCUS17739</name>
</gene>
<dbReference type="Gene3D" id="3.40.50.720">
    <property type="entry name" value="NAD(P)-binding Rossmann-like Domain"/>
    <property type="match status" value="1"/>
</dbReference>
<evidence type="ECO:0000256" key="1">
    <source>
        <dbReference type="ARBA" id="ARBA00004777"/>
    </source>
</evidence>
<dbReference type="InterPro" id="IPR000672">
    <property type="entry name" value="THF_DH/CycHdrlase"/>
</dbReference>
<keyword evidence="3" id="KW-0554">One-carbon metabolism</keyword>
<dbReference type="InterPro" id="IPR020630">
    <property type="entry name" value="THF_DH/CycHdrlase_cat_dom"/>
</dbReference>
<evidence type="ECO:0000256" key="4">
    <source>
        <dbReference type="ARBA" id="ARBA00022801"/>
    </source>
</evidence>
<dbReference type="NCBIfam" id="NF008058">
    <property type="entry name" value="PRK10792.1"/>
    <property type="match status" value="1"/>
</dbReference>
<dbReference type="Pfam" id="PF00763">
    <property type="entry name" value="THF_DHG_CYH"/>
    <property type="match status" value="1"/>
</dbReference>
<dbReference type="STRING" id="3088.A0A383WIT8"/>
<feature type="region of interest" description="Disordered" evidence="12">
    <location>
        <begin position="50"/>
        <end position="90"/>
    </location>
</feature>
<protein>
    <submittedName>
        <fullName evidence="15">Uncharacterized protein</fullName>
    </submittedName>
</protein>
<name>A0A383WIT8_TETOB</name>
<dbReference type="PANTHER" id="PTHR48099">
    <property type="entry name" value="C-1-TETRAHYDROFOLATE SYNTHASE, CYTOPLASMIC-RELATED"/>
    <property type="match status" value="1"/>
</dbReference>
<dbReference type="GO" id="GO:0005829">
    <property type="term" value="C:cytosol"/>
    <property type="evidence" value="ECO:0007669"/>
    <property type="project" value="TreeGrafter"/>
</dbReference>
<reference evidence="15 16" key="1">
    <citation type="submission" date="2016-10" db="EMBL/GenBank/DDBJ databases">
        <authorList>
            <person name="Cai Z."/>
        </authorList>
    </citation>
    <scope>NUCLEOTIDE SEQUENCE [LARGE SCALE GENOMIC DNA]</scope>
</reference>
<dbReference type="GO" id="GO:0004488">
    <property type="term" value="F:methylenetetrahydrofolate dehydrogenase (NADP+) activity"/>
    <property type="evidence" value="ECO:0007669"/>
    <property type="project" value="UniProtKB-EC"/>
</dbReference>
<dbReference type="GO" id="GO:0004477">
    <property type="term" value="F:methenyltetrahydrofolate cyclohydrolase activity"/>
    <property type="evidence" value="ECO:0007669"/>
    <property type="project" value="UniProtKB-EC"/>
</dbReference>
<comment type="function">
    <text evidence="10">Catalyzes the oxidation of 5,10-methylenetetrahydrofolate to 5,10-methenyltetrahydrofolate and then the hydrolysis of 5,10-methenyltetrahydrofolate to 10-formyltetrahydrofolate.</text>
</comment>
<accession>A0A383WIT8</accession>
<dbReference type="SUPFAM" id="SSF51735">
    <property type="entry name" value="NAD(P)-binding Rossmann-fold domains"/>
    <property type="match status" value="1"/>
</dbReference>
<feature type="compositionally biased region" description="Polar residues" evidence="12">
    <location>
        <begin position="63"/>
        <end position="90"/>
    </location>
</feature>
<feature type="domain" description="Tetrahydrofolate dehydrogenase/cyclohydrolase NAD(P)-binding" evidence="14">
    <location>
        <begin position="280"/>
        <end position="428"/>
    </location>
</feature>
<dbReference type="InterPro" id="IPR036291">
    <property type="entry name" value="NAD(P)-bd_dom_sf"/>
</dbReference>
<dbReference type="InterPro" id="IPR020631">
    <property type="entry name" value="THF_DH/CycHdrlase_NAD-bd_dom"/>
</dbReference>
<dbReference type="NCBIfam" id="NF010783">
    <property type="entry name" value="PRK14186.1"/>
    <property type="match status" value="1"/>
</dbReference>
<keyword evidence="7" id="KW-0511">Multifunctional enzyme</keyword>
<dbReference type="CDD" id="cd01080">
    <property type="entry name" value="NAD_bind_m-THF_DH_Cyclohyd"/>
    <property type="match status" value="1"/>
</dbReference>
<evidence type="ECO:0000259" key="14">
    <source>
        <dbReference type="Pfam" id="PF02882"/>
    </source>
</evidence>
<comment type="catalytic activity">
    <reaction evidence="8">
        <text>(6R)-5,10-methenyltetrahydrofolate + H2O = (6R)-10-formyltetrahydrofolate + H(+)</text>
        <dbReference type="Rhea" id="RHEA:23700"/>
        <dbReference type="ChEBI" id="CHEBI:15377"/>
        <dbReference type="ChEBI" id="CHEBI:15378"/>
        <dbReference type="ChEBI" id="CHEBI:57455"/>
        <dbReference type="ChEBI" id="CHEBI:195366"/>
        <dbReference type="EC" id="3.5.4.9"/>
    </reaction>
</comment>